<feature type="region of interest" description="Disordered" evidence="2">
    <location>
        <begin position="49"/>
        <end position="70"/>
    </location>
</feature>
<dbReference type="PANTHER" id="PTHR37540:SF5">
    <property type="entry name" value="TRANSCRIPTION FACTOR DOMAIN-CONTAINING PROTEIN"/>
    <property type="match status" value="1"/>
</dbReference>
<evidence type="ECO:0000313" key="4">
    <source>
        <dbReference type="EMBL" id="EOA83654.1"/>
    </source>
</evidence>
<dbReference type="OrthoDB" id="4158087at2759"/>
<dbReference type="Gene3D" id="4.10.240.10">
    <property type="entry name" value="Zn(2)-C6 fungal-type DNA-binding domain"/>
    <property type="match status" value="1"/>
</dbReference>
<reference evidence="4 5" key="2">
    <citation type="journal article" date="2013" name="PLoS Genet.">
        <title>Comparative genome structure, secondary metabolite, and effector coding capacity across Cochliobolus pathogens.</title>
        <authorList>
            <person name="Condon B.J."/>
            <person name="Leng Y."/>
            <person name="Wu D."/>
            <person name="Bushley K.E."/>
            <person name="Ohm R.A."/>
            <person name="Otillar R."/>
            <person name="Martin J."/>
            <person name="Schackwitz W."/>
            <person name="Grimwood J."/>
            <person name="MohdZainudin N."/>
            <person name="Xue C."/>
            <person name="Wang R."/>
            <person name="Manning V.A."/>
            <person name="Dhillon B."/>
            <person name="Tu Z.J."/>
            <person name="Steffenson B.J."/>
            <person name="Salamov A."/>
            <person name="Sun H."/>
            <person name="Lowry S."/>
            <person name="LaButti K."/>
            <person name="Han J."/>
            <person name="Copeland A."/>
            <person name="Lindquist E."/>
            <person name="Barry K."/>
            <person name="Schmutz J."/>
            <person name="Baker S.E."/>
            <person name="Ciuffetti L.M."/>
            <person name="Grigoriev I.V."/>
            <person name="Zhong S."/>
            <person name="Turgeon B.G."/>
        </authorList>
    </citation>
    <scope>NUCLEOTIDE SEQUENCE [LARGE SCALE GENOMIC DNA]</scope>
    <source>
        <strain evidence="5">28A</strain>
    </source>
</reference>
<dbReference type="InterPro" id="IPR001138">
    <property type="entry name" value="Zn2Cys6_DnaBD"/>
</dbReference>
<dbReference type="Pfam" id="PF11951">
    <property type="entry name" value="Fungal_trans_2"/>
    <property type="match status" value="1"/>
</dbReference>
<dbReference type="AlphaFoldDB" id="R0K222"/>
<dbReference type="STRING" id="671987.R0K222"/>
<keyword evidence="1" id="KW-0539">Nucleus</keyword>
<sequence length="508" mass="56382">MRPTLRRSCNACARSKLSCDLRKPKCSRCIKRRIGSCVYANEPLTLSSTEPNAIEDSNSGSALPPASELLQPSPPRPLRLGFSQALDPFDSYPRTRLPRARVQHLIQHFLSNIAFQYYPLDLGKSSNPFVVSWWPLALNDPALFHVSLQTASLDAELKAQNGFKDSEMLMADSIALVRQRVEDPLLACGDETIDSVVTLAAIEFGKGNTAVGSMHIEGVKKMVQMRGGIHNLKLTSPLTARMVARVSLVLMQTPQFSVQNDHRCGDAIAPIQQWTEVDNVSHQELPECFVGLDLEPVLSDVVLRLRNILNTSRQSDLSTTDLHDLANFILHRLCSLEPLNHQSFQVSPLSECLRYAVVLYMLIIHGPTYFTHAHLQLNLVSKLRARLEDTPDPVSVGHASIALWVVSVGLVASADTPDGLWFHGQAQALGGYSDLHTWTDILPHLEQVLWSGNHAAEAMFRQRWEAVLNANPSHGCQLTFAASGVCRRQMEESESPYTKTCIRPSDYV</sequence>
<dbReference type="EMBL" id="KB908833">
    <property type="protein sequence ID" value="EOA83654.1"/>
    <property type="molecule type" value="Genomic_DNA"/>
</dbReference>
<evidence type="ECO:0000256" key="2">
    <source>
        <dbReference type="SAM" id="MobiDB-lite"/>
    </source>
</evidence>
<keyword evidence="5" id="KW-1185">Reference proteome</keyword>
<dbReference type="InterPro" id="IPR021858">
    <property type="entry name" value="Fun_TF"/>
</dbReference>
<dbReference type="SMART" id="SM00066">
    <property type="entry name" value="GAL4"/>
    <property type="match status" value="1"/>
</dbReference>
<dbReference type="PANTHER" id="PTHR37540">
    <property type="entry name" value="TRANSCRIPTION FACTOR (ACR-2), PUTATIVE-RELATED-RELATED"/>
    <property type="match status" value="1"/>
</dbReference>
<dbReference type="GO" id="GO:0000981">
    <property type="term" value="F:DNA-binding transcription factor activity, RNA polymerase II-specific"/>
    <property type="evidence" value="ECO:0007669"/>
    <property type="project" value="InterPro"/>
</dbReference>
<dbReference type="PROSITE" id="PS00463">
    <property type="entry name" value="ZN2_CY6_FUNGAL_1"/>
    <property type="match status" value="1"/>
</dbReference>
<dbReference type="SUPFAM" id="SSF57701">
    <property type="entry name" value="Zn2/Cys6 DNA-binding domain"/>
    <property type="match status" value="1"/>
</dbReference>
<feature type="compositionally biased region" description="Polar residues" evidence="2">
    <location>
        <begin position="49"/>
        <end position="61"/>
    </location>
</feature>
<dbReference type="PROSITE" id="PS50048">
    <property type="entry name" value="ZN2_CY6_FUNGAL_2"/>
    <property type="match status" value="1"/>
</dbReference>
<dbReference type="RefSeq" id="XP_008028769.1">
    <property type="nucleotide sequence ID" value="XM_008030578.1"/>
</dbReference>
<organism evidence="4 5">
    <name type="scientific">Exserohilum turcicum (strain 28A)</name>
    <name type="common">Northern leaf blight fungus</name>
    <name type="synonym">Setosphaeria turcica</name>
    <dbReference type="NCBI Taxonomy" id="671987"/>
    <lineage>
        <taxon>Eukaryota</taxon>
        <taxon>Fungi</taxon>
        <taxon>Dikarya</taxon>
        <taxon>Ascomycota</taxon>
        <taxon>Pezizomycotina</taxon>
        <taxon>Dothideomycetes</taxon>
        <taxon>Pleosporomycetidae</taxon>
        <taxon>Pleosporales</taxon>
        <taxon>Pleosporineae</taxon>
        <taxon>Pleosporaceae</taxon>
        <taxon>Exserohilum</taxon>
    </lineage>
</organism>
<evidence type="ECO:0000313" key="5">
    <source>
        <dbReference type="Proteomes" id="UP000016935"/>
    </source>
</evidence>
<dbReference type="GeneID" id="19402539"/>
<feature type="domain" description="Zn(2)-C6 fungal-type" evidence="3">
    <location>
        <begin position="8"/>
        <end position="39"/>
    </location>
</feature>
<dbReference type="Pfam" id="PF00172">
    <property type="entry name" value="Zn_clus"/>
    <property type="match status" value="1"/>
</dbReference>
<evidence type="ECO:0000256" key="1">
    <source>
        <dbReference type="ARBA" id="ARBA00023242"/>
    </source>
</evidence>
<dbReference type="HOGENOM" id="CLU_045857_0_0_1"/>
<accession>R0K222</accession>
<protein>
    <recommendedName>
        <fullName evidence="3">Zn(2)-C6 fungal-type domain-containing protein</fullName>
    </recommendedName>
</protein>
<dbReference type="eggNOG" id="ENOG502T2R8">
    <property type="taxonomic scope" value="Eukaryota"/>
</dbReference>
<evidence type="ECO:0000259" key="3">
    <source>
        <dbReference type="PROSITE" id="PS50048"/>
    </source>
</evidence>
<dbReference type="CDD" id="cd00067">
    <property type="entry name" value="GAL4"/>
    <property type="match status" value="1"/>
</dbReference>
<name>R0K222_EXST2</name>
<gene>
    <name evidence="4" type="ORF">SETTUDRAFT_22352</name>
</gene>
<proteinExistence type="predicted"/>
<dbReference type="GO" id="GO:0008270">
    <property type="term" value="F:zinc ion binding"/>
    <property type="evidence" value="ECO:0007669"/>
    <property type="project" value="InterPro"/>
</dbReference>
<reference evidence="4 5" key="1">
    <citation type="journal article" date="2012" name="PLoS Pathog.">
        <title>Diverse lifestyles and strategies of plant pathogenesis encoded in the genomes of eighteen Dothideomycetes fungi.</title>
        <authorList>
            <person name="Ohm R.A."/>
            <person name="Feau N."/>
            <person name="Henrissat B."/>
            <person name="Schoch C.L."/>
            <person name="Horwitz B.A."/>
            <person name="Barry K.W."/>
            <person name="Condon B.J."/>
            <person name="Copeland A.C."/>
            <person name="Dhillon B."/>
            <person name="Glaser F."/>
            <person name="Hesse C.N."/>
            <person name="Kosti I."/>
            <person name="LaButti K."/>
            <person name="Lindquist E.A."/>
            <person name="Lucas S."/>
            <person name="Salamov A.A."/>
            <person name="Bradshaw R.E."/>
            <person name="Ciuffetti L."/>
            <person name="Hamelin R.C."/>
            <person name="Kema G.H.J."/>
            <person name="Lawrence C."/>
            <person name="Scott J.A."/>
            <person name="Spatafora J.W."/>
            <person name="Turgeon B.G."/>
            <person name="de Wit P.J.G.M."/>
            <person name="Zhong S."/>
            <person name="Goodwin S.B."/>
            <person name="Grigoriev I.V."/>
        </authorList>
    </citation>
    <scope>NUCLEOTIDE SEQUENCE [LARGE SCALE GENOMIC DNA]</scope>
    <source>
        <strain evidence="5">28A</strain>
    </source>
</reference>
<dbReference type="InterPro" id="IPR036864">
    <property type="entry name" value="Zn2-C6_fun-type_DNA-bd_sf"/>
</dbReference>
<dbReference type="Proteomes" id="UP000016935">
    <property type="component" value="Unassembled WGS sequence"/>
</dbReference>